<evidence type="ECO:0000256" key="5">
    <source>
        <dbReference type="ARBA" id="ARBA00012109"/>
    </source>
</evidence>
<keyword evidence="8" id="KW-0256">Endoplasmic reticulum</keyword>
<keyword evidence="6" id="KW-0349">Heme</keyword>
<reference evidence="15" key="1">
    <citation type="submission" date="2022-03" db="EMBL/GenBank/DDBJ databases">
        <authorList>
            <person name="Martin H S."/>
        </authorList>
    </citation>
    <scope>NUCLEOTIDE SEQUENCE</scope>
</reference>
<evidence type="ECO:0000256" key="11">
    <source>
        <dbReference type="ARBA" id="ARBA00023004"/>
    </source>
</evidence>
<evidence type="ECO:0000256" key="6">
    <source>
        <dbReference type="ARBA" id="ARBA00022617"/>
    </source>
</evidence>
<sequence length="120" mass="13949">MVYCYLTRAFSYWKTRNFPGPRPLLLFGDQIQVLRKMNIGVVFEEIYDKFPYEKVVSIYRMATPSLLLCDWELIKHVLNKDFDCFSDRGVSFSVKGLGNNLFHTASGRVEEPLHVDIHVG</sequence>
<evidence type="ECO:0000313" key="16">
    <source>
        <dbReference type="Proteomes" id="UP000837857"/>
    </source>
</evidence>
<keyword evidence="12" id="KW-0503">Monooxygenase</keyword>
<dbReference type="SUPFAM" id="SSF48264">
    <property type="entry name" value="Cytochrome P450"/>
    <property type="match status" value="1"/>
</dbReference>
<keyword evidence="9" id="KW-0492">Microsome</keyword>
<dbReference type="InterPro" id="IPR001128">
    <property type="entry name" value="Cyt_P450"/>
</dbReference>
<comment type="catalytic activity">
    <reaction evidence="14">
        <text>an organic molecule + reduced [NADPH--hemoprotein reductase] + O2 = an alcohol + oxidized [NADPH--hemoprotein reductase] + H2O + H(+)</text>
        <dbReference type="Rhea" id="RHEA:17149"/>
        <dbReference type="Rhea" id="RHEA-COMP:11964"/>
        <dbReference type="Rhea" id="RHEA-COMP:11965"/>
        <dbReference type="ChEBI" id="CHEBI:15377"/>
        <dbReference type="ChEBI" id="CHEBI:15378"/>
        <dbReference type="ChEBI" id="CHEBI:15379"/>
        <dbReference type="ChEBI" id="CHEBI:30879"/>
        <dbReference type="ChEBI" id="CHEBI:57618"/>
        <dbReference type="ChEBI" id="CHEBI:58210"/>
        <dbReference type="ChEBI" id="CHEBI:142491"/>
        <dbReference type="EC" id="1.14.14.1"/>
    </reaction>
</comment>
<evidence type="ECO:0000256" key="7">
    <source>
        <dbReference type="ARBA" id="ARBA00022723"/>
    </source>
</evidence>
<evidence type="ECO:0000313" key="15">
    <source>
        <dbReference type="EMBL" id="CAH2061691.1"/>
    </source>
</evidence>
<organism evidence="15 16">
    <name type="scientific">Iphiclides podalirius</name>
    <name type="common">scarce swallowtail</name>
    <dbReference type="NCBI Taxonomy" id="110791"/>
    <lineage>
        <taxon>Eukaryota</taxon>
        <taxon>Metazoa</taxon>
        <taxon>Ecdysozoa</taxon>
        <taxon>Arthropoda</taxon>
        <taxon>Hexapoda</taxon>
        <taxon>Insecta</taxon>
        <taxon>Pterygota</taxon>
        <taxon>Neoptera</taxon>
        <taxon>Endopterygota</taxon>
        <taxon>Lepidoptera</taxon>
        <taxon>Glossata</taxon>
        <taxon>Ditrysia</taxon>
        <taxon>Papilionoidea</taxon>
        <taxon>Papilionidae</taxon>
        <taxon>Papilioninae</taxon>
        <taxon>Iphiclides</taxon>
    </lineage>
</organism>
<dbReference type="Pfam" id="PF00067">
    <property type="entry name" value="p450"/>
    <property type="match status" value="1"/>
</dbReference>
<gene>
    <name evidence="15" type="ORF">IPOD504_LOCUS11373</name>
</gene>
<dbReference type="Gene3D" id="1.10.630.10">
    <property type="entry name" value="Cytochrome P450"/>
    <property type="match status" value="1"/>
</dbReference>
<comment type="similarity">
    <text evidence="4">Belongs to the cytochrome P450 family.</text>
</comment>
<evidence type="ECO:0000256" key="12">
    <source>
        <dbReference type="ARBA" id="ARBA00023033"/>
    </source>
</evidence>
<evidence type="ECO:0000256" key="9">
    <source>
        <dbReference type="ARBA" id="ARBA00022848"/>
    </source>
</evidence>
<keyword evidence="13" id="KW-0472">Membrane</keyword>
<keyword evidence="7" id="KW-0479">Metal-binding</keyword>
<evidence type="ECO:0000256" key="13">
    <source>
        <dbReference type="ARBA" id="ARBA00023136"/>
    </source>
</evidence>
<dbReference type="PANTHER" id="PTHR24292">
    <property type="entry name" value="CYTOCHROME P450"/>
    <property type="match status" value="1"/>
</dbReference>
<dbReference type="EMBL" id="OW152840">
    <property type="protein sequence ID" value="CAH2061691.1"/>
    <property type="molecule type" value="Genomic_DNA"/>
</dbReference>
<dbReference type="EC" id="1.14.14.1" evidence="5"/>
<evidence type="ECO:0000256" key="4">
    <source>
        <dbReference type="ARBA" id="ARBA00010617"/>
    </source>
</evidence>
<evidence type="ECO:0000256" key="1">
    <source>
        <dbReference type="ARBA" id="ARBA00001971"/>
    </source>
</evidence>
<protein>
    <recommendedName>
        <fullName evidence="5">unspecific monooxygenase</fullName>
        <ecNumber evidence="5">1.14.14.1</ecNumber>
    </recommendedName>
</protein>
<dbReference type="InterPro" id="IPR050476">
    <property type="entry name" value="Insect_CytP450_Detox"/>
</dbReference>
<keyword evidence="10" id="KW-0560">Oxidoreductase</keyword>
<dbReference type="PANTHER" id="PTHR24292:SF54">
    <property type="entry name" value="CYP9F3-RELATED"/>
    <property type="match status" value="1"/>
</dbReference>
<accession>A0ABN8ILA7</accession>
<evidence type="ECO:0000256" key="10">
    <source>
        <dbReference type="ARBA" id="ARBA00023002"/>
    </source>
</evidence>
<feature type="non-terminal residue" evidence="15">
    <location>
        <position position="120"/>
    </location>
</feature>
<name>A0ABN8ILA7_9NEOP</name>
<dbReference type="InterPro" id="IPR036396">
    <property type="entry name" value="Cyt_P450_sf"/>
</dbReference>
<evidence type="ECO:0000256" key="8">
    <source>
        <dbReference type="ARBA" id="ARBA00022824"/>
    </source>
</evidence>
<evidence type="ECO:0000256" key="14">
    <source>
        <dbReference type="ARBA" id="ARBA00047827"/>
    </source>
</evidence>
<evidence type="ECO:0000256" key="3">
    <source>
        <dbReference type="ARBA" id="ARBA00004406"/>
    </source>
</evidence>
<comment type="subcellular location">
    <subcellularLocation>
        <location evidence="3">Endoplasmic reticulum membrane</location>
        <topology evidence="3">Peripheral membrane protein</topology>
    </subcellularLocation>
    <subcellularLocation>
        <location evidence="2">Microsome membrane</location>
        <topology evidence="2">Peripheral membrane protein</topology>
    </subcellularLocation>
</comment>
<comment type="cofactor">
    <cofactor evidence="1">
        <name>heme</name>
        <dbReference type="ChEBI" id="CHEBI:30413"/>
    </cofactor>
</comment>
<keyword evidence="11" id="KW-0408">Iron</keyword>
<evidence type="ECO:0000256" key="2">
    <source>
        <dbReference type="ARBA" id="ARBA00004174"/>
    </source>
</evidence>
<dbReference type="Proteomes" id="UP000837857">
    <property type="component" value="Chromosome 28"/>
</dbReference>
<proteinExistence type="inferred from homology"/>
<keyword evidence="16" id="KW-1185">Reference proteome</keyword>